<dbReference type="EMBL" id="MCRM02000009">
    <property type="protein sequence ID" value="PNV75017.1"/>
    <property type="molecule type" value="Genomic_DNA"/>
</dbReference>
<keyword evidence="1" id="KW-0732">Signal</keyword>
<feature type="signal peptide" evidence="1">
    <location>
        <begin position="1"/>
        <end position="21"/>
    </location>
</feature>
<dbReference type="Proteomes" id="UP000094669">
    <property type="component" value="Unassembled WGS sequence"/>
</dbReference>
<reference evidence="2" key="1">
    <citation type="submission" date="2018-01" db="EMBL/GenBank/DDBJ databases">
        <title>Genomic characterization of Leptospira inadai serogroup Lyme isolated from captured rat in Brazil and comparative analysis with human reference strain.</title>
        <authorList>
            <person name="Moreno L.Z."/>
            <person name="Loureiro A.P."/>
            <person name="Miraglia F."/>
            <person name="Kremer F.S."/>
            <person name="Eslabao M.R."/>
            <person name="Dellagostin O.A."/>
            <person name="Lilenbaum W."/>
            <person name="Moreno A.M."/>
        </authorList>
    </citation>
    <scope>NUCLEOTIDE SEQUENCE [LARGE SCALE GENOMIC DNA]</scope>
    <source>
        <strain evidence="2">M34/99</strain>
    </source>
</reference>
<evidence type="ECO:0000313" key="3">
    <source>
        <dbReference type="Proteomes" id="UP000094669"/>
    </source>
</evidence>
<feature type="chain" id="PRO_5047545124" evidence="1">
    <location>
        <begin position="22"/>
        <end position="146"/>
    </location>
</feature>
<sequence length="146" mass="16649">MRNVFAYLAAASIITATAVPAAEVNFEEKLFERMARIYEELLSSEERKINAKGIAFLVREAKKSSQETRVLYAKAQTFAELLEKASSRRDQEFLYGELSLTLSNLAPKYALHAFHCPTSRKGWIAKVETVRNPYLSEMREIGERLN</sequence>
<keyword evidence="3" id="KW-1185">Reference proteome</keyword>
<dbReference type="NCBIfam" id="NF047615">
    <property type="entry name" value="LIC13259_LIC11441_fam"/>
    <property type="match status" value="1"/>
</dbReference>
<evidence type="ECO:0000313" key="2">
    <source>
        <dbReference type="EMBL" id="PNV75017.1"/>
    </source>
</evidence>
<protein>
    <submittedName>
        <fullName evidence="2">Uncharacterized protein</fullName>
    </submittedName>
</protein>
<gene>
    <name evidence="2" type="ORF">BES34_010630</name>
</gene>
<evidence type="ECO:0000256" key="1">
    <source>
        <dbReference type="SAM" id="SignalP"/>
    </source>
</evidence>
<comment type="caution">
    <text evidence="2">The sequence shown here is derived from an EMBL/GenBank/DDBJ whole genome shotgun (WGS) entry which is preliminary data.</text>
</comment>
<accession>A0ABX4YJ16</accession>
<organism evidence="2 3">
    <name type="scientific">Leptospira inadai serovar Lyme</name>
    <dbReference type="NCBI Taxonomy" id="293084"/>
    <lineage>
        <taxon>Bacteria</taxon>
        <taxon>Pseudomonadati</taxon>
        <taxon>Spirochaetota</taxon>
        <taxon>Spirochaetia</taxon>
        <taxon>Leptospirales</taxon>
        <taxon>Leptospiraceae</taxon>
        <taxon>Leptospira</taxon>
    </lineage>
</organism>
<name>A0ABX4YJ16_9LEPT</name>
<proteinExistence type="predicted"/>
<dbReference type="RefSeq" id="WP_010414839.1">
    <property type="nucleotide sequence ID" value="NZ_MCRM02000009.1"/>
</dbReference>